<accession>A0A173SND4</accession>
<evidence type="ECO:0000259" key="3">
    <source>
        <dbReference type="Pfam" id="PF00501"/>
    </source>
</evidence>
<dbReference type="Gene3D" id="3.40.50.12780">
    <property type="entry name" value="N-terminal domain of ligase-like"/>
    <property type="match status" value="1"/>
</dbReference>
<sequence length="506" mass="57580">MMKINLIEYFEESVQRCPQKTAVIDRDRTITFSELRGKALVLASAIGCIKRPAAVFLNKSIESVYADLAIIYSGNFYMNLDVRYPAERLKNILDLVCPGVIITNNQYLNSIVSVIPPDVQVINLDGMDFTQQVDEFAIFTNLGKLIDTDPLCIINTSGSTGTPKGVVLNHKSFFDFTEWALDTFKFDDNELMGSLSPLVFDIYSFELCMLMAKSSTLVVIPEHLSAFPASILKILEEHKVTFLFWVPTIMVNIANMDLLSSIQLPALKTVWFAGEVFPTKQFNYWRKMLPQTTFANLYGPIEITLDCTCFIVNREIKDEESIPIGFPCRNTDILILDADNKLVTEAGKEGELCVRGTSLAMGYYNNPEKTAFAFVQNPLNHAYPETIYRTGDVVVINERGEIVFKGRKDTLIKHMGYRTELGEIEHIIINKLKLVKNGCVVYNFSKKEITLFYESPEEITPAEFRKRIGQELPKYMLPTVYHHLDELRRNTNGKIDRLFYNNHVNG</sequence>
<proteinExistence type="predicted"/>
<evidence type="ECO:0000256" key="1">
    <source>
        <dbReference type="ARBA" id="ARBA00022450"/>
    </source>
</evidence>
<dbReference type="CDD" id="cd05930">
    <property type="entry name" value="A_NRPS"/>
    <property type="match status" value="1"/>
</dbReference>
<protein>
    <submittedName>
        <fullName evidence="4">Tyrocidine synthase I</fullName>
    </submittedName>
</protein>
<evidence type="ECO:0000313" key="5">
    <source>
        <dbReference type="Proteomes" id="UP000095591"/>
    </source>
</evidence>
<dbReference type="InterPro" id="IPR045851">
    <property type="entry name" value="AMP-bd_C_sf"/>
</dbReference>
<dbReference type="AlphaFoldDB" id="A0A173SND4"/>
<dbReference type="Proteomes" id="UP000095591">
    <property type="component" value="Unassembled WGS sequence"/>
</dbReference>
<dbReference type="PANTHER" id="PTHR44845">
    <property type="entry name" value="CARRIER DOMAIN-CONTAINING PROTEIN"/>
    <property type="match status" value="1"/>
</dbReference>
<dbReference type="InterPro" id="IPR042099">
    <property type="entry name" value="ANL_N_sf"/>
</dbReference>
<dbReference type="Pfam" id="PF00501">
    <property type="entry name" value="AMP-binding"/>
    <property type="match status" value="1"/>
</dbReference>
<dbReference type="RefSeq" id="WP_232432581.1">
    <property type="nucleotide sequence ID" value="NZ_CDRH01000211.1"/>
</dbReference>
<feature type="domain" description="AMP-dependent synthetase/ligase" evidence="3">
    <location>
        <begin position="10"/>
        <end position="364"/>
    </location>
</feature>
<organism evidence="4 5">
    <name type="scientific">Parabacteroides distasonis</name>
    <dbReference type="NCBI Taxonomy" id="823"/>
    <lineage>
        <taxon>Bacteria</taxon>
        <taxon>Pseudomonadati</taxon>
        <taxon>Bacteroidota</taxon>
        <taxon>Bacteroidia</taxon>
        <taxon>Bacteroidales</taxon>
        <taxon>Tannerellaceae</taxon>
        <taxon>Parabacteroides</taxon>
    </lineage>
</organism>
<reference evidence="4 5" key="1">
    <citation type="submission" date="2015-09" db="EMBL/GenBank/DDBJ databases">
        <authorList>
            <consortium name="Pathogen Informatics"/>
        </authorList>
    </citation>
    <scope>NUCLEOTIDE SEQUENCE [LARGE SCALE GENOMIC DNA]</scope>
    <source>
        <strain evidence="4 5">2789STDY5608872</strain>
    </source>
</reference>
<dbReference type="PANTHER" id="PTHR44845:SF6">
    <property type="entry name" value="BETA-ALANINE-ACTIVATING ENZYME"/>
    <property type="match status" value="1"/>
</dbReference>
<evidence type="ECO:0000313" key="4">
    <source>
        <dbReference type="EMBL" id="CUM91992.1"/>
    </source>
</evidence>
<evidence type="ECO:0000256" key="2">
    <source>
        <dbReference type="ARBA" id="ARBA00022553"/>
    </source>
</evidence>
<dbReference type="InterPro" id="IPR000873">
    <property type="entry name" value="AMP-dep_synth/lig_dom"/>
</dbReference>
<keyword evidence="2" id="KW-0597">Phosphoprotein</keyword>
<dbReference type="InterPro" id="IPR020845">
    <property type="entry name" value="AMP-binding_CS"/>
</dbReference>
<dbReference type="Gene3D" id="3.30.300.30">
    <property type="match status" value="1"/>
</dbReference>
<gene>
    <name evidence="4" type="primary">tycA</name>
    <name evidence="4" type="ORF">ERS852429_01106</name>
</gene>
<name>A0A173SND4_PARDI</name>
<dbReference type="EMBL" id="CYXP01000002">
    <property type="protein sequence ID" value="CUM91992.1"/>
    <property type="molecule type" value="Genomic_DNA"/>
</dbReference>
<dbReference type="PROSITE" id="PS00455">
    <property type="entry name" value="AMP_BINDING"/>
    <property type="match status" value="1"/>
</dbReference>
<dbReference type="SUPFAM" id="SSF56801">
    <property type="entry name" value="Acetyl-CoA synthetase-like"/>
    <property type="match status" value="1"/>
</dbReference>
<keyword evidence="1" id="KW-0596">Phosphopantetheine</keyword>